<dbReference type="InterPro" id="IPR058889">
    <property type="entry name" value="WHD_SOWAHA-C"/>
</dbReference>
<keyword evidence="1" id="KW-0677">Repeat</keyword>
<dbReference type="PANTHER" id="PTHR14491">
    <property type="entry name" value="SOSONDOWAH, ISOFORM G"/>
    <property type="match status" value="1"/>
</dbReference>
<dbReference type="GeneID" id="114848685"/>
<dbReference type="PROSITE" id="PS50297">
    <property type="entry name" value="ANK_REP_REGION"/>
    <property type="match status" value="1"/>
</dbReference>
<gene>
    <name evidence="8" type="primary">LOC114848685</name>
</gene>
<name>A0A6P7LKI8_BETSP</name>
<reference evidence="8" key="1">
    <citation type="submission" date="2025-08" db="UniProtKB">
        <authorList>
            <consortium name="RefSeq"/>
        </authorList>
    </citation>
    <scope>IDENTIFICATION</scope>
</reference>
<dbReference type="Gene3D" id="1.25.40.20">
    <property type="entry name" value="Ankyrin repeat-containing domain"/>
    <property type="match status" value="1"/>
</dbReference>
<dbReference type="AlphaFoldDB" id="A0A6P7LKI8"/>
<evidence type="ECO:0000259" key="6">
    <source>
        <dbReference type="Pfam" id="PF25877"/>
    </source>
</evidence>
<dbReference type="InParanoid" id="A0A6P7LKI8"/>
<dbReference type="Pfam" id="PF12796">
    <property type="entry name" value="Ank_2"/>
    <property type="match status" value="1"/>
</dbReference>
<feature type="compositionally biased region" description="Basic and acidic residues" evidence="5">
    <location>
        <begin position="164"/>
        <end position="174"/>
    </location>
</feature>
<dbReference type="InterPro" id="IPR036770">
    <property type="entry name" value="Ankyrin_rpt-contain_sf"/>
</dbReference>
<dbReference type="Proteomes" id="UP000515150">
    <property type="component" value="Chromosome 2"/>
</dbReference>
<dbReference type="RefSeq" id="XP_028995261.1">
    <property type="nucleotide sequence ID" value="XM_029139428.3"/>
</dbReference>
<dbReference type="PROSITE" id="PS50088">
    <property type="entry name" value="ANK_REPEAT"/>
    <property type="match status" value="1"/>
</dbReference>
<evidence type="ECO:0000313" key="7">
    <source>
        <dbReference type="Proteomes" id="UP000515150"/>
    </source>
</evidence>
<dbReference type="SUPFAM" id="SSF48403">
    <property type="entry name" value="Ankyrin repeat"/>
    <property type="match status" value="1"/>
</dbReference>
<feature type="region of interest" description="Disordered" evidence="5">
    <location>
        <begin position="445"/>
        <end position="490"/>
    </location>
</feature>
<feature type="compositionally biased region" description="Low complexity" evidence="5">
    <location>
        <begin position="247"/>
        <end position="256"/>
    </location>
</feature>
<protein>
    <submittedName>
        <fullName evidence="8">Ankyrin repeat domain-containing protein SOWAHC-like isoform X1</fullName>
    </submittedName>
</protein>
<evidence type="ECO:0000256" key="1">
    <source>
        <dbReference type="ARBA" id="ARBA00022737"/>
    </source>
</evidence>
<feature type="region of interest" description="Disordered" evidence="5">
    <location>
        <begin position="80"/>
        <end position="272"/>
    </location>
</feature>
<dbReference type="OrthoDB" id="60433at2759"/>
<proteinExistence type="inferred from homology"/>
<evidence type="ECO:0000256" key="4">
    <source>
        <dbReference type="PROSITE-ProRule" id="PRU00023"/>
    </source>
</evidence>
<feature type="compositionally biased region" description="Low complexity" evidence="5">
    <location>
        <begin position="91"/>
        <end position="112"/>
    </location>
</feature>
<keyword evidence="2 4" id="KW-0040">ANK repeat</keyword>
<feature type="compositionally biased region" description="Basic and acidic residues" evidence="5">
    <location>
        <begin position="445"/>
        <end position="459"/>
    </location>
</feature>
<feature type="domain" description="SOWAHA-C winged helix-turn-helix" evidence="6">
    <location>
        <begin position="4"/>
        <end position="85"/>
    </location>
</feature>
<sequence length="511" mass="55810">MATECSEEAVLRFIRERGGKVTNTELIQHFNAVFPEDPEQRAAARYRFKQCVDGIAVVKAESGVKYVCLRKKFRGSVKALSGSHSGQVSDAQVGVAPPPAGAGEQQAASGSGYREDREVTALQGPSAADVSLTKDRCRAQGHGSVSVVEQVERSSAHMGNAAQRETRGSRKEPAGPDIPQISVTVASPLPVQGPVFNLPEPAQTGSTGPSDADSLSDSEGTSSPRSGRRPFIQVKGNPSPRLRRSSVLRPSGSRPSSEADSASPVPSLDEDRPAVTLEPLEHEWMMCSSDGRWASLSPLLTEDPGLILRKDFVSGFTCLHWAAKHGKPELIALIMNFAKRHNVPISVDVRSSTGYTPLHVAAMHNHMEVVKLLVGAYSADVEIRDYGGRKACQYLTDSVSVDIRDIIGAYEESDSDRTDQGKGGRWRFSKVLQANLKPLRLRSFRDSDSVDSGDGPREKPLRRKSSLSRMKPKLQKLRERTSQIVQSTSFHETEELSMTESFKARPKTHFW</sequence>
<accession>A0A6P7LKI8</accession>
<evidence type="ECO:0000256" key="2">
    <source>
        <dbReference type="ARBA" id="ARBA00023043"/>
    </source>
</evidence>
<dbReference type="InterPro" id="IPR002110">
    <property type="entry name" value="Ankyrin_rpt"/>
</dbReference>
<comment type="similarity">
    <text evidence="3">Belongs to the SOWAH family.</text>
</comment>
<feature type="repeat" description="ANK" evidence="4">
    <location>
        <begin position="353"/>
        <end position="374"/>
    </location>
</feature>
<dbReference type="KEGG" id="bspl:114848685"/>
<evidence type="ECO:0000256" key="5">
    <source>
        <dbReference type="SAM" id="MobiDB-lite"/>
    </source>
</evidence>
<dbReference type="PANTHER" id="PTHR14491:SF4">
    <property type="entry name" value="ANKYRIN REPEAT DOMAIN-CONTAINING PROTEIN SOWAHC"/>
    <property type="match status" value="1"/>
</dbReference>
<evidence type="ECO:0000256" key="3">
    <source>
        <dbReference type="ARBA" id="ARBA00038122"/>
    </source>
</evidence>
<evidence type="ECO:0000313" key="8">
    <source>
        <dbReference type="RefSeq" id="XP_028995261.1"/>
    </source>
</evidence>
<feature type="compositionally biased region" description="Polar residues" evidence="5">
    <location>
        <begin position="203"/>
        <end position="225"/>
    </location>
</feature>
<dbReference type="SMART" id="SM00248">
    <property type="entry name" value="ANK"/>
    <property type="match status" value="2"/>
</dbReference>
<organism evidence="7 8">
    <name type="scientific">Betta splendens</name>
    <name type="common">Siamese fighting fish</name>
    <dbReference type="NCBI Taxonomy" id="158456"/>
    <lineage>
        <taxon>Eukaryota</taxon>
        <taxon>Metazoa</taxon>
        <taxon>Chordata</taxon>
        <taxon>Craniata</taxon>
        <taxon>Vertebrata</taxon>
        <taxon>Euteleostomi</taxon>
        <taxon>Actinopterygii</taxon>
        <taxon>Neopterygii</taxon>
        <taxon>Teleostei</taxon>
        <taxon>Neoteleostei</taxon>
        <taxon>Acanthomorphata</taxon>
        <taxon>Anabantaria</taxon>
        <taxon>Anabantiformes</taxon>
        <taxon>Anabantoidei</taxon>
        <taxon>Osphronemidae</taxon>
        <taxon>Betta</taxon>
    </lineage>
</organism>
<feature type="compositionally biased region" description="Basic residues" evidence="5">
    <location>
        <begin position="460"/>
        <end position="475"/>
    </location>
</feature>
<keyword evidence="7" id="KW-1185">Reference proteome</keyword>
<dbReference type="Pfam" id="PF25877">
    <property type="entry name" value="WHD_SOWAH"/>
    <property type="match status" value="1"/>
</dbReference>